<feature type="compositionally biased region" description="Basic residues" evidence="1">
    <location>
        <begin position="1"/>
        <end position="10"/>
    </location>
</feature>
<sequence length="123" mass="13861">MSSGNRRARSARSDSGDGGDEPTFKKLLDSKRAKRQGRDRRDEEKVEAPAWPPATCNETRVFNGFKSSGSSEYVTCPRRTQRSRPEASQGSRSPKKDRKSRRRRRDMAGSCQRSGQGQGRVTR</sequence>
<comment type="caution">
    <text evidence="2">The sequence shown here is derived from an EMBL/GenBank/DDBJ whole genome shotgun (WGS) entry which is preliminary data.</text>
</comment>
<evidence type="ECO:0000256" key="1">
    <source>
        <dbReference type="SAM" id="MobiDB-lite"/>
    </source>
</evidence>
<evidence type="ECO:0000313" key="3">
    <source>
        <dbReference type="Proteomes" id="UP000604046"/>
    </source>
</evidence>
<dbReference type="Proteomes" id="UP000604046">
    <property type="component" value="Unassembled WGS sequence"/>
</dbReference>
<feature type="compositionally biased region" description="Basic residues" evidence="1">
    <location>
        <begin position="93"/>
        <end position="105"/>
    </location>
</feature>
<keyword evidence="3" id="KW-1185">Reference proteome</keyword>
<feature type="compositionally biased region" description="Polar residues" evidence="1">
    <location>
        <begin position="56"/>
        <end position="73"/>
    </location>
</feature>
<evidence type="ECO:0000313" key="2">
    <source>
        <dbReference type="EMBL" id="CAE7225054.1"/>
    </source>
</evidence>
<dbReference type="EMBL" id="CAJNDS010000646">
    <property type="protein sequence ID" value="CAE7225054.1"/>
    <property type="molecule type" value="Genomic_DNA"/>
</dbReference>
<reference evidence="2" key="1">
    <citation type="submission" date="2021-02" db="EMBL/GenBank/DDBJ databases">
        <authorList>
            <person name="Dougan E. K."/>
            <person name="Rhodes N."/>
            <person name="Thang M."/>
            <person name="Chan C."/>
        </authorList>
    </citation>
    <scope>NUCLEOTIDE SEQUENCE</scope>
</reference>
<proteinExistence type="predicted"/>
<accession>A0A812KJC2</accession>
<organism evidence="2 3">
    <name type="scientific">Symbiodinium natans</name>
    <dbReference type="NCBI Taxonomy" id="878477"/>
    <lineage>
        <taxon>Eukaryota</taxon>
        <taxon>Sar</taxon>
        <taxon>Alveolata</taxon>
        <taxon>Dinophyceae</taxon>
        <taxon>Suessiales</taxon>
        <taxon>Symbiodiniaceae</taxon>
        <taxon>Symbiodinium</taxon>
    </lineage>
</organism>
<gene>
    <name evidence="2" type="ORF">SNAT2548_LOCUS8641</name>
</gene>
<name>A0A812KJC2_9DINO</name>
<feature type="compositionally biased region" description="Basic and acidic residues" evidence="1">
    <location>
        <begin position="22"/>
        <end position="31"/>
    </location>
</feature>
<dbReference type="AlphaFoldDB" id="A0A812KJC2"/>
<feature type="region of interest" description="Disordered" evidence="1">
    <location>
        <begin position="1"/>
        <end position="123"/>
    </location>
</feature>
<protein>
    <submittedName>
        <fullName evidence="2">Uncharacterized protein</fullName>
    </submittedName>
</protein>